<proteinExistence type="predicted"/>
<keyword evidence="1" id="KW-0732">Signal</keyword>
<dbReference type="EMBL" id="AP011177">
    <property type="protein sequence ID" value="BAJ02381.1"/>
    <property type="molecule type" value="Genomic_DNA"/>
</dbReference>
<evidence type="ECO:0000313" key="3">
    <source>
        <dbReference type="Proteomes" id="UP000002350"/>
    </source>
</evidence>
<dbReference type="RefSeq" id="WP_013051685.1">
    <property type="nucleotide sequence ID" value="NC_014012.1"/>
</dbReference>
<accession>D4ZL32</accession>
<evidence type="ECO:0000256" key="1">
    <source>
        <dbReference type="SAM" id="SignalP"/>
    </source>
</evidence>
<dbReference type="AlphaFoldDB" id="D4ZL32"/>
<protein>
    <recommendedName>
        <fullName evidence="4">Lipoprotein</fullName>
    </recommendedName>
</protein>
<dbReference type="KEGG" id="svo:SVI_2410"/>
<sequence length="127" mass="14056">MKPALIIILSLMLTACAAPTRTDKADFIVVSSGNVPNDKIPHFIDCLTDGFNKAHWGTTNYEVRQTVRSSGYRVETYTGSFNYLLVSADIFNDGRVVLNESISAGWINTNGEKEAFASCLVEYLEVR</sequence>
<keyword evidence="3" id="KW-1185">Reference proteome</keyword>
<name>D4ZL32_SHEVD</name>
<dbReference type="OrthoDB" id="6265750at2"/>
<dbReference type="PROSITE" id="PS51257">
    <property type="entry name" value="PROKAR_LIPOPROTEIN"/>
    <property type="match status" value="1"/>
</dbReference>
<gene>
    <name evidence="2" type="ordered locus">SVI_2410</name>
</gene>
<dbReference type="HOGENOM" id="CLU_1969037_0_0_6"/>
<evidence type="ECO:0008006" key="4">
    <source>
        <dbReference type="Google" id="ProtNLM"/>
    </source>
</evidence>
<reference evidence="3" key="1">
    <citation type="journal article" date="2010" name="Mol. Biosyst.">
        <title>Complete genome sequence and comparative analysis of Shewanella violacea, a psychrophilic and piezophilic bacterium from deep sea floor sediments.</title>
        <authorList>
            <person name="Aono E."/>
            <person name="Baba T."/>
            <person name="Ara T."/>
            <person name="Nishi T."/>
            <person name="Nakamichi T."/>
            <person name="Inamoto E."/>
            <person name="Toyonaga H."/>
            <person name="Hasegawa M."/>
            <person name="Takai Y."/>
            <person name="Okumura Y."/>
            <person name="Baba M."/>
            <person name="Tomita M."/>
            <person name="Kato C."/>
            <person name="Oshima T."/>
            <person name="Nakasone K."/>
            <person name="Mori H."/>
        </authorList>
    </citation>
    <scope>NUCLEOTIDE SEQUENCE [LARGE SCALE GENOMIC DNA]</scope>
    <source>
        <strain evidence="3">JCM 10179 / CIP 106290 / LMG 19151 / DSS12</strain>
    </source>
</reference>
<evidence type="ECO:0000313" key="2">
    <source>
        <dbReference type="EMBL" id="BAJ02381.1"/>
    </source>
</evidence>
<dbReference type="Proteomes" id="UP000002350">
    <property type="component" value="Chromosome"/>
</dbReference>
<organism evidence="2 3">
    <name type="scientific">Shewanella violacea (strain JCM 10179 / CIP 106290 / LMG 19151 / DSS12)</name>
    <dbReference type="NCBI Taxonomy" id="637905"/>
    <lineage>
        <taxon>Bacteria</taxon>
        <taxon>Pseudomonadati</taxon>
        <taxon>Pseudomonadota</taxon>
        <taxon>Gammaproteobacteria</taxon>
        <taxon>Alteromonadales</taxon>
        <taxon>Shewanellaceae</taxon>
        <taxon>Shewanella</taxon>
    </lineage>
</organism>
<feature type="signal peptide" evidence="1">
    <location>
        <begin position="1"/>
        <end position="17"/>
    </location>
</feature>
<feature type="chain" id="PRO_5003068323" description="Lipoprotein" evidence="1">
    <location>
        <begin position="18"/>
        <end position="127"/>
    </location>
</feature>